<sequence>MINLQFVTGFLLALLIGMIFSVMVYLKFKKQQQVLKDKHNQFMHLVETPNDFIYYAEVQPEVKFLYLSPSAENFFGEGSNAKAYISSEVVFINIHPDDYHILMAKLKGDADYSKPIIQRWKDKDGTYRWFEEYATPVYKKGKLLALQGVLRNIDERVVLQEKLTYQLYHDVLTNIYNRAYFELVFEKYNEKRNTSVAIILCDLDELKSVNDNYGHKQGDILIRETAQLLDGFSSDSVTVARIGGDEFILFMEVASEIEVDLLVKSIKEQIDELNIRLSIGYAFTPNSQGEMSQLFSLADHNMYMNKDRRKVNV</sequence>
<dbReference type="InterPro" id="IPR000160">
    <property type="entry name" value="GGDEF_dom"/>
</dbReference>
<dbReference type="InterPro" id="IPR013655">
    <property type="entry name" value="PAS_fold_3"/>
</dbReference>
<protein>
    <submittedName>
        <fullName evidence="3">GGDEF domain-containing protein</fullName>
    </submittedName>
</protein>
<dbReference type="NCBIfam" id="TIGR00229">
    <property type="entry name" value="sensory_box"/>
    <property type="match status" value="1"/>
</dbReference>
<proteinExistence type="predicted"/>
<evidence type="ECO:0000256" key="1">
    <source>
        <dbReference type="SAM" id="Phobius"/>
    </source>
</evidence>
<keyword evidence="1" id="KW-0812">Transmembrane</keyword>
<dbReference type="NCBIfam" id="TIGR00254">
    <property type="entry name" value="GGDEF"/>
    <property type="match status" value="1"/>
</dbReference>
<dbReference type="PANTHER" id="PTHR44757">
    <property type="entry name" value="DIGUANYLATE CYCLASE DGCP"/>
    <property type="match status" value="1"/>
</dbReference>
<dbReference type="Gene3D" id="3.30.450.20">
    <property type="entry name" value="PAS domain"/>
    <property type="match status" value="1"/>
</dbReference>
<keyword evidence="1" id="KW-1133">Transmembrane helix</keyword>
<feature type="domain" description="GGDEF" evidence="2">
    <location>
        <begin position="194"/>
        <end position="313"/>
    </location>
</feature>
<dbReference type="SMART" id="SM00086">
    <property type="entry name" value="PAC"/>
    <property type="match status" value="1"/>
</dbReference>
<dbReference type="PANTHER" id="PTHR44757:SF2">
    <property type="entry name" value="BIOFILM ARCHITECTURE MAINTENANCE PROTEIN MBAA"/>
    <property type="match status" value="1"/>
</dbReference>
<dbReference type="Pfam" id="PF00990">
    <property type="entry name" value="GGDEF"/>
    <property type="match status" value="1"/>
</dbReference>
<dbReference type="SMART" id="SM00267">
    <property type="entry name" value="GGDEF"/>
    <property type="match status" value="1"/>
</dbReference>
<dbReference type="CDD" id="cd01949">
    <property type="entry name" value="GGDEF"/>
    <property type="match status" value="1"/>
</dbReference>
<evidence type="ECO:0000259" key="2">
    <source>
        <dbReference type="PROSITE" id="PS50887"/>
    </source>
</evidence>
<keyword evidence="1" id="KW-0472">Membrane</keyword>
<dbReference type="InterPro" id="IPR052155">
    <property type="entry name" value="Biofilm_reg_signaling"/>
</dbReference>
<dbReference type="RefSeq" id="WP_210595825.1">
    <property type="nucleotide sequence ID" value="NZ_JAGKSQ010000001.1"/>
</dbReference>
<dbReference type="Proteomes" id="UP000678228">
    <property type="component" value="Unassembled WGS sequence"/>
</dbReference>
<dbReference type="AlphaFoldDB" id="A0A941APK8"/>
<dbReference type="PROSITE" id="PS50887">
    <property type="entry name" value="GGDEF"/>
    <property type="match status" value="1"/>
</dbReference>
<reference evidence="3" key="1">
    <citation type="submission" date="2021-03" db="EMBL/GenBank/DDBJ databases">
        <title>Bacillus suaedae sp. nov., isolated from Suaeda aralocaspica.</title>
        <authorList>
            <person name="Lei R.F.R."/>
        </authorList>
    </citation>
    <scope>NUCLEOTIDE SEQUENCE</scope>
    <source>
        <strain evidence="3">YZJH907-2</strain>
    </source>
</reference>
<evidence type="ECO:0000313" key="3">
    <source>
        <dbReference type="EMBL" id="MBP3950218.1"/>
    </source>
</evidence>
<feature type="transmembrane region" description="Helical" evidence="1">
    <location>
        <begin position="6"/>
        <end position="26"/>
    </location>
</feature>
<keyword evidence="4" id="KW-1185">Reference proteome</keyword>
<dbReference type="SUPFAM" id="SSF55073">
    <property type="entry name" value="Nucleotide cyclase"/>
    <property type="match status" value="1"/>
</dbReference>
<dbReference type="EMBL" id="JAGKSQ010000001">
    <property type="protein sequence ID" value="MBP3950218.1"/>
    <property type="molecule type" value="Genomic_DNA"/>
</dbReference>
<dbReference type="InterPro" id="IPR043128">
    <property type="entry name" value="Rev_trsase/Diguanyl_cyclase"/>
</dbReference>
<organism evidence="3 4">
    <name type="scientific">Halalkalibacter suaedae</name>
    <dbReference type="NCBI Taxonomy" id="2822140"/>
    <lineage>
        <taxon>Bacteria</taxon>
        <taxon>Bacillati</taxon>
        <taxon>Bacillota</taxon>
        <taxon>Bacilli</taxon>
        <taxon>Bacillales</taxon>
        <taxon>Bacillaceae</taxon>
        <taxon>Halalkalibacter</taxon>
    </lineage>
</organism>
<evidence type="ECO:0000313" key="4">
    <source>
        <dbReference type="Proteomes" id="UP000678228"/>
    </source>
</evidence>
<name>A0A941APK8_9BACI</name>
<comment type="caution">
    <text evidence="3">The sequence shown here is derived from an EMBL/GenBank/DDBJ whole genome shotgun (WGS) entry which is preliminary data.</text>
</comment>
<dbReference type="InterPro" id="IPR029787">
    <property type="entry name" value="Nucleotide_cyclase"/>
</dbReference>
<accession>A0A941APK8</accession>
<dbReference type="InterPro" id="IPR001610">
    <property type="entry name" value="PAC"/>
</dbReference>
<dbReference type="Pfam" id="PF08447">
    <property type="entry name" value="PAS_3"/>
    <property type="match status" value="1"/>
</dbReference>
<dbReference type="SUPFAM" id="SSF55785">
    <property type="entry name" value="PYP-like sensor domain (PAS domain)"/>
    <property type="match status" value="1"/>
</dbReference>
<dbReference type="InterPro" id="IPR035965">
    <property type="entry name" value="PAS-like_dom_sf"/>
</dbReference>
<dbReference type="Gene3D" id="3.30.70.270">
    <property type="match status" value="1"/>
</dbReference>
<dbReference type="InterPro" id="IPR000014">
    <property type="entry name" value="PAS"/>
</dbReference>
<gene>
    <name evidence="3" type="ORF">J7W16_03665</name>
</gene>